<accession>A0A0B2SSU5</accession>
<dbReference type="InterPro" id="IPR008637">
    <property type="entry name" value="HR_lesion"/>
</dbReference>
<dbReference type="PANTHER" id="PTHR31474">
    <property type="entry name" value="HR-LIKE LESION-INDUCER"/>
    <property type="match status" value="1"/>
</dbReference>
<dbReference type="EMBL" id="KN640841">
    <property type="protein sequence ID" value="KHN47272.1"/>
    <property type="molecule type" value="Genomic_DNA"/>
</dbReference>
<name>A0A0B2SSU5_GLYSO</name>
<reference evidence="1" key="1">
    <citation type="submission" date="2014-07" db="EMBL/GenBank/DDBJ databases">
        <title>Identification of a novel salt tolerance gene in wild soybean by whole-genome sequencing.</title>
        <authorList>
            <person name="Lam H.-M."/>
            <person name="Qi X."/>
            <person name="Li M.-W."/>
            <person name="Liu X."/>
            <person name="Xie M."/>
            <person name="Ni M."/>
            <person name="Xu X."/>
        </authorList>
    </citation>
    <scope>NUCLEOTIDE SEQUENCE [LARGE SCALE GENOMIC DNA]</scope>
    <source>
        <tissue evidence="1">Root</tissue>
    </source>
</reference>
<gene>
    <name evidence="1" type="ORF">glysoja_043082</name>
</gene>
<dbReference type="AlphaFoldDB" id="A0A0B2SSU5"/>
<sequence length="102" mass="11781">MVKSDGPIEKELIPKLTIVRRNLSSKVGVAIPDINLLYMGLSTPILYDFYNYRSNIPEYYLLLNDFVQESPLENYTNNYMIWSNNQNISASISKVNKDQCII</sequence>
<evidence type="ECO:0000313" key="1">
    <source>
        <dbReference type="EMBL" id="KHN47272.1"/>
    </source>
</evidence>
<dbReference type="Proteomes" id="UP000053555">
    <property type="component" value="Unassembled WGS sequence"/>
</dbReference>
<dbReference type="PANTHER" id="PTHR31474:SF4">
    <property type="entry name" value="NICOTIANA LESION-INDUCING LIKE"/>
    <property type="match status" value="1"/>
</dbReference>
<dbReference type="Pfam" id="PF05514">
    <property type="entry name" value="HR_lesion"/>
    <property type="match status" value="1"/>
</dbReference>
<proteinExistence type="predicted"/>
<organism evidence="1">
    <name type="scientific">Glycine soja</name>
    <name type="common">Wild soybean</name>
    <dbReference type="NCBI Taxonomy" id="3848"/>
    <lineage>
        <taxon>Eukaryota</taxon>
        <taxon>Viridiplantae</taxon>
        <taxon>Streptophyta</taxon>
        <taxon>Embryophyta</taxon>
        <taxon>Tracheophyta</taxon>
        <taxon>Spermatophyta</taxon>
        <taxon>Magnoliopsida</taxon>
        <taxon>eudicotyledons</taxon>
        <taxon>Gunneridae</taxon>
        <taxon>Pentapetalae</taxon>
        <taxon>rosids</taxon>
        <taxon>fabids</taxon>
        <taxon>Fabales</taxon>
        <taxon>Fabaceae</taxon>
        <taxon>Papilionoideae</taxon>
        <taxon>50 kb inversion clade</taxon>
        <taxon>NPAAA clade</taxon>
        <taxon>indigoferoid/millettioid clade</taxon>
        <taxon>Phaseoleae</taxon>
        <taxon>Glycine</taxon>
        <taxon>Glycine subgen. Soja</taxon>
    </lineage>
</organism>
<protein>
    <submittedName>
        <fullName evidence="1">Uncharacterized protein</fullName>
    </submittedName>
</protein>